<protein>
    <submittedName>
        <fullName evidence="2">Uncharacterized protein</fullName>
    </submittedName>
</protein>
<sequence>MDNYNNNTLNSQVETDISHYSTIYEQEEENQEHHDSTNNNNKNKKDETIDIEAMAAAITAAVQSTGRGTSSMALGNASIISNRVRSQSESTRSTIRRSSSSSNKQPFFLPNNNNRIIPQDAMAPRPKRSSSMSSQHSLPPSLINSTSTSTRSRSSSSASRHNYSARFSWLVGTSTMINNNDGNQHNGQQQQQQQQTRVGQEPTIMEEEKSTEPSVDDGRRELMYRGIQVKEMKTTLKTMVIPHEVENPMPKVELQRPGFARINY</sequence>
<dbReference type="AlphaFoldDB" id="A0A8H7SA32"/>
<name>A0A8H7SA32_9FUNG</name>
<feature type="compositionally biased region" description="Low complexity" evidence="1">
    <location>
        <begin position="178"/>
        <end position="195"/>
    </location>
</feature>
<evidence type="ECO:0000313" key="2">
    <source>
        <dbReference type="EMBL" id="KAG2224880.1"/>
    </source>
</evidence>
<gene>
    <name evidence="2" type="ORF">INT45_010829</name>
</gene>
<evidence type="ECO:0000313" key="3">
    <source>
        <dbReference type="Proteomes" id="UP000646827"/>
    </source>
</evidence>
<dbReference type="Proteomes" id="UP000646827">
    <property type="component" value="Unassembled WGS sequence"/>
</dbReference>
<keyword evidence="3" id="KW-1185">Reference proteome</keyword>
<comment type="caution">
    <text evidence="2">The sequence shown here is derived from an EMBL/GenBank/DDBJ whole genome shotgun (WGS) entry which is preliminary data.</text>
</comment>
<feature type="compositionally biased region" description="Low complexity" evidence="1">
    <location>
        <begin position="85"/>
        <end position="102"/>
    </location>
</feature>
<accession>A0A8H7SA32</accession>
<proteinExistence type="predicted"/>
<feature type="region of interest" description="Disordered" evidence="1">
    <location>
        <begin position="83"/>
        <end position="162"/>
    </location>
</feature>
<feature type="compositionally biased region" description="Basic and acidic residues" evidence="1">
    <location>
        <begin position="206"/>
        <end position="216"/>
    </location>
</feature>
<dbReference type="OrthoDB" id="2423722at2759"/>
<evidence type="ECO:0000256" key="1">
    <source>
        <dbReference type="SAM" id="MobiDB-lite"/>
    </source>
</evidence>
<feature type="region of interest" description="Disordered" evidence="1">
    <location>
        <begin position="175"/>
        <end position="216"/>
    </location>
</feature>
<dbReference type="EMBL" id="JAEPRB010000035">
    <property type="protein sequence ID" value="KAG2224880.1"/>
    <property type="molecule type" value="Genomic_DNA"/>
</dbReference>
<reference evidence="2 3" key="1">
    <citation type="submission" date="2020-12" db="EMBL/GenBank/DDBJ databases">
        <title>Metabolic potential, ecology and presence of endohyphal bacteria is reflected in genomic diversity of Mucoromycotina.</title>
        <authorList>
            <person name="Muszewska A."/>
            <person name="Okrasinska A."/>
            <person name="Steczkiewicz K."/>
            <person name="Drgas O."/>
            <person name="Orlowska M."/>
            <person name="Perlinska-Lenart U."/>
            <person name="Aleksandrzak-Piekarczyk T."/>
            <person name="Szatraj K."/>
            <person name="Zielenkiewicz U."/>
            <person name="Pilsyk S."/>
            <person name="Malc E."/>
            <person name="Mieczkowski P."/>
            <person name="Kruszewska J.S."/>
            <person name="Biernat P."/>
            <person name="Pawlowska J."/>
        </authorList>
    </citation>
    <scope>NUCLEOTIDE SEQUENCE [LARGE SCALE GENOMIC DNA]</scope>
    <source>
        <strain evidence="2 3">CBS 142.35</strain>
    </source>
</reference>
<organism evidence="2 3">
    <name type="scientific">Circinella minor</name>
    <dbReference type="NCBI Taxonomy" id="1195481"/>
    <lineage>
        <taxon>Eukaryota</taxon>
        <taxon>Fungi</taxon>
        <taxon>Fungi incertae sedis</taxon>
        <taxon>Mucoromycota</taxon>
        <taxon>Mucoromycotina</taxon>
        <taxon>Mucoromycetes</taxon>
        <taxon>Mucorales</taxon>
        <taxon>Lichtheimiaceae</taxon>
        <taxon>Circinella</taxon>
    </lineage>
</organism>
<feature type="compositionally biased region" description="Low complexity" evidence="1">
    <location>
        <begin position="129"/>
        <end position="160"/>
    </location>
</feature>